<organism evidence="1 2">
    <name type="scientific">Emergomyces africanus</name>
    <dbReference type="NCBI Taxonomy" id="1955775"/>
    <lineage>
        <taxon>Eukaryota</taxon>
        <taxon>Fungi</taxon>
        <taxon>Dikarya</taxon>
        <taxon>Ascomycota</taxon>
        <taxon>Pezizomycotina</taxon>
        <taxon>Eurotiomycetes</taxon>
        <taxon>Eurotiomycetidae</taxon>
        <taxon>Onygenales</taxon>
        <taxon>Ajellomycetaceae</taxon>
        <taxon>Emergomyces</taxon>
    </lineage>
</organism>
<comment type="caution">
    <text evidence="1">The sequence shown here is derived from an EMBL/GenBank/DDBJ whole genome shotgun (WGS) entry which is preliminary data.</text>
</comment>
<sequence>MDMAGFMRGKTGLGRGYASWAQRFVRDSRGAHRLEAGMAVQLPAQGVTERGMARTGIRAESNGRRFCC</sequence>
<dbReference type="AlphaFoldDB" id="A0A1B7NMC6"/>
<evidence type="ECO:0000313" key="2">
    <source>
        <dbReference type="Proteomes" id="UP000091918"/>
    </source>
</evidence>
<protein>
    <submittedName>
        <fullName evidence="1">Uncharacterized protein</fullName>
    </submittedName>
</protein>
<proteinExistence type="predicted"/>
<dbReference type="EMBL" id="LGUA01001880">
    <property type="protein sequence ID" value="OAX77955.1"/>
    <property type="molecule type" value="Genomic_DNA"/>
</dbReference>
<feature type="non-terminal residue" evidence="1">
    <location>
        <position position="68"/>
    </location>
</feature>
<keyword evidence="2" id="KW-1185">Reference proteome</keyword>
<reference evidence="1 2" key="1">
    <citation type="submission" date="2015-07" db="EMBL/GenBank/DDBJ databases">
        <title>Emmonsia species relationships and genome sequence.</title>
        <authorList>
            <person name="Cuomo C.A."/>
            <person name="Schwartz I.S."/>
            <person name="Kenyon C."/>
            <person name="de Hoog G.S."/>
            <person name="Govender N.P."/>
            <person name="Botha A."/>
            <person name="Moreno L."/>
            <person name="de Vries M."/>
            <person name="Munoz J.F."/>
            <person name="Stielow J.B."/>
        </authorList>
    </citation>
    <scope>NUCLEOTIDE SEQUENCE [LARGE SCALE GENOMIC DNA]</scope>
    <source>
        <strain evidence="1 2">CBS 136260</strain>
    </source>
</reference>
<name>A0A1B7NMC6_9EURO</name>
<accession>A0A1B7NMC6</accession>
<gene>
    <name evidence="1" type="ORF">ACJ72_07740</name>
</gene>
<evidence type="ECO:0000313" key="1">
    <source>
        <dbReference type="EMBL" id="OAX77955.1"/>
    </source>
</evidence>
<dbReference type="Proteomes" id="UP000091918">
    <property type="component" value="Unassembled WGS sequence"/>
</dbReference>